<proteinExistence type="predicted"/>
<evidence type="ECO:0000313" key="2">
    <source>
        <dbReference type="Proteomes" id="UP000886700"/>
    </source>
</evidence>
<protein>
    <submittedName>
        <fullName evidence="3">Claudin-20 isoform X2</fullName>
    </submittedName>
</protein>
<reference evidence="3" key="1">
    <citation type="submission" date="2025-08" db="UniProtKB">
        <authorList>
            <consortium name="RefSeq"/>
        </authorList>
    </citation>
    <scope>IDENTIFICATION</scope>
    <source>
        <tissue evidence="3">Liver</tissue>
    </source>
</reference>
<keyword evidence="2" id="KW-1185">Reference proteome</keyword>
<accession>A0ABM2W863</accession>
<evidence type="ECO:0000256" key="1">
    <source>
        <dbReference type="SAM" id="MobiDB-lite"/>
    </source>
</evidence>
<dbReference type="RefSeq" id="XP_040584348.1">
    <property type="nucleotide sequence ID" value="XM_040728414.1"/>
</dbReference>
<dbReference type="Proteomes" id="UP000886700">
    <property type="component" value="Unplaced"/>
</dbReference>
<feature type="region of interest" description="Disordered" evidence="1">
    <location>
        <begin position="1"/>
        <end position="27"/>
    </location>
</feature>
<name>A0ABM2W863_MESAU</name>
<gene>
    <name evidence="3" type="primary">Cldn20</name>
</gene>
<evidence type="ECO:0000313" key="3">
    <source>
        <dbReference type="RefSeq" id="XP_040584348.1"/>
    </source>
</evidence>
<organism evidence="2 3">
    <name type="scientific">Mesocricetus auratus</name>
    <name type="common">Golden hamster</name>
    <dbReference type="NCBI Taxonomy" id="10036"/>
    <lineage>
        <taxon>Eukaryota</taxon>
        <taxon>Metazoa</taxon>
        <taxon>Chordata</taxon>
        <taxon>Craniata</taxon>
        <taxon>Vertebrata</taxon>
        <taxon>Euteleostomi</taxon>
        <taxon>Mammalia</taxon>
        <taxon>Eutheria</taxon>
        <taxon>Euarchontoglires</taxon>
        <taxon>Glires</taxon>
        <taxon>Rodentia</taxon>
        <taxon>Myomorpha</taxon>
        <taxon>Muroidea</taxon>
        <taxon>Cricetidae</taxon>
        <taxon>Cricetinae</taxon>
        <taxon>Mesocricetus</taxon>
    </lineage>
</organism>
<sequence>MQEKEAFCENPNETRSVAQKHSQPSGFNRSFVATTPCLPASPFLTLPQLEKESEDLVFTFCPVSSSLTSKQPFICHFHPHLRAPHGNVRPQNSLLRVASPHQTAKTSGANSVQPVLTGSQLHRIAPHLTTHHN</sequence>
<feature type="compositionally biased region" description="Polar residues" evidence="1">
    <location>
        <begin position="11"/>
        <end position="27"/>
    </location>
</feature>
<dbReference type="GeneID" id="106023021"/>